<keyword evidence="3" id="KW-1185">Reference proteome</keyword>
<feature type="domain" description="Cupin type-2" evidence="1">
    <location>
        <begin position="4"/>
        <end position="51"/>
    </location>
</feature>
<dbReference type="SUPFAM" id="SSF51182">
    <property type="entry name" value="RmlC-like cupins"/>
    <property type="match status" value="1"/>
</dbReference>
<dbReference type="AlphaFoldDB" id="A0A327WYG0"/>
<evidence type="ECO:0000313" key="3">
    <source>
        <dbReference type="Proteomes" id="UP000248790"/>
    </source>
</evidence>
<proteinExistence type="predicted"/>
<dbReference type="Pfam" id="PF07883">
    <property type="entry name" value="Cupin_2"/>
    <property type="match status" value="1"/>
</dbReference>
<dbReference type="InterPro" id="IPR014710">
    <property type="entry name" value="RmlC-like_jellyroll"/>
</dbReference>
<name>A0A327WYG0_LARAB</name>
<dbReference type="Proteomes" id="UP000248790">
    <property type="component" value="Unassembled WGS sequence"/>
</dbReference>
<evidence type="ECO:0000313" key="2">
    <source>
        <dbReference type="EMBL" id="RAJ94595.1"/>
    </source>
</evidence>
<sequence length="61" mass="6999">MDMDEFFFFIKGTGSMKVNGQDFILTEGVFISVPAIALHELECTGEPLEFFYFGLQIYKVH</sequence>
<comment type="caution">
    <text evidence="2">The sequence shown here is derived from an EMBL/GenBank/DDBJ whole genome shotgun (WGS) entry which is preliminary data.</text>
</comment>
<gene>
    <name evidence="2" type="ORF">LX87_04482</name>
</gene>
<protein>
    <submittedName>
        <fullName evidence="2">Cupin domain-containing protein</fullName>
    </submittedName>
</protein>
<reference evidence="2 3" key="1">
    <citation type="submission" date="2018-06" db="EMBL/GenBank/DDBJ databases">
        <title>Genomic Encyclopedia of Archaeal and Bacterial Type Strains, Phase II (KMG-II): from individual species to whole genera.</title>
        <authorList>
            <person name="Goeker M."/>
        </authorList>
    </citation>
    <scope>NUCLEOTIDE SEQUENCE [LARGE SCALE GENOMIC DNA]</scope>
    <source>
        <strain evidence="2 3">DSM 21851</strain>
    </source>
</reference>
<dbReference type="InterPro" id="IPR011051">
    <property type="entry name" value="RmlC_Cupin_sf"/>
</dbReference>
<evidence type="ECO:0000259" key="1">
    <source>
        <dbReference type="Pfam" id="PF07883"/>
    </source>
</evidence>
<dbReference type="Gene3D" id="2.60.120.10">
    <property type="entry name" value="Jelly Rolls"/>
    <property type="match status" value="1"/>
</dbReference>
<organism evidence="2 3">
    <name type="scientific">Larkinella arboricola</name>
    <dbReference type="NCBI Taxonomy" id="643671"/>
    <lineage>
        <taxon>Bacteria</taxon>
        <taxon>Pseudomonadati</taxon>
        <taxon>Bacteroidota</taxon>
        <taxon>Cytophagia</taxon>
        <taxon>Cytophagales</taxon>
        <taxon>Spirosomataceae</taxon>
        <taxon>Larkinella</taxon>
    </lineage>
</organism>
<dbReference type="InterPro" id="IPR013096">
    <property type="entry name" value="Cupin_2"/>
</dbReference>
<accession>A0A327WYG0</accession>
<dbReference type="EMBL" id="QLMC01000005">
    <property type="protein sequence ID" value="RAJ94595.1"/>
    <property type="molecule type" value="Genomic_DNA"/>
</dbReference>